<dbReference type="PANTHER" id="PTHR13370:SF3">
    <property type="entry name" value="TRNA (GUANINE(10)-N2)-METHYLTRANSFERASE HOMOLOG"/>
    <property type="match status" value="1"/>
</dbReference>
<dbReference type="PANTHER" id="PTHR13370">
    <property type="entry name" value="RNA METHYLASE-RELATED"/>
    <property type="match status" value="1"/>
</dbReference>
<dbReference type="Pfam" id="PF25904">
    <property type="entry name" value="Tmrp11_N"/>
    <property type="match status" value="1"/>
</dbReference>
<organism evidence="4 5">
    <name type="scientific">Rhamnusium bicolor</name>
    <dbReference type="NCBI Taxonomy" id="1586634"/>
    <lineage>
        <taxon>Eukaryota</taxon>
        <taxon>Metazoa</taxon>
        <taxon>Ecdysozoa</taxon>
        <taxon>Arthropoda</taxon>
        <taxon>Hexapoda</taxon>
        <taxon>Insecta</taxon>
        <taxon>Pterygota</taxon>
        <taxon>Neoptera</taxon>
        <taxon>Endopterygota</taxon>
        <taxon>Coleoptera</taxon>
        <taxon>Polyphaga</taxon>
        <taxon>Cucujiformia</taxon>
        <taxon>Chrysomeloidea</taxon>
        <taxon>Cerambycidae</taxon>
        <taxon>Lepturinae</taxon>
        <taxon>Rhagiini</taxon>
        <taxon>Rhamnusium</taxon>
    </lineage>
</organism>
<accession>A0AAV8ZVU2</accession>
<protein>
    <recommendedName>
        <fullName evidence="3">tRNA (guanine(10)-N(2))-methyltransferase TRMT11 N-terminal domain-containing protein</fullName>
    </recommendedName>
</protein>
<keyword evidence="5" id="KW-1185">Reference proteome</keyword>
<evidence type="ECO:0000313" key="4">
    <source>
        <dbReference type="EMBL" id="KAJ8970387.1"/>
    </source>
</evidence>
<gene>
    <name evidence="4" type="ORF">NQ314_001255</name>
</gene>
<evidence type="ECO:0000313" key="5">
    <source>
        <dbReference type="Proteomes" id="UP001162156"/>
    </source>
</evidence>
<dbReference type="InterPro" id="IPR059073">
    <property type="entry name" value="TRMT11_N"/>
</dbReference>
<proteinExistence type="predicted"/>
<dbReference type="GO" id="GO:0032259">
    <property type="term" value="P:methylation"/>
    <property type="evidence" value="ECO:0007669"/>
    <property type="project" value="UniProtKB-KW"/>
</dbReference>
<dbReference type="GO" id="GO:0008168">
    <property type="term" value="F:methyltransferase activity"/>
    <property type="evidence" value="ECO:0007669"/>
    <property type="project" value="UniProtKB-KW"/>
</dbReference>
<dbReference type="GO" id="GO:0005737">
    <property type="term" value="C:cytoplasm"/>
    <property type="evidence" value="ECO:0007669"/>
    <property type="project" value="TreeGrafter"/>
</dbReference>
<comment type="caution">
    <text evidence="4">The sequence shown here is derived from an EMBL/GenBank/DDBJ whole genome shotgun (WGS) entry which is preliminary data.</text>
</comment>
<feature type="domain" description="tRNA (guanine(10)-N(2))-methyltransferase TRMT11 N-terminal" evidence="3">
    <location>
        <begin position="2"/>
        <end position="79"/>
    </location>
</feature>
<evidence type="ECO:0000259" key="3">
    <source>
        <dbReference type="Pfam" id="PF25904"/>
    </source>
</evidence>
<name>A0AAV8ZVU2_9CUCU</name>
<sequence>MNEPYWIVEFASENDVKLLASRSVSLRNCLELWGHARDLQKLHEKLKCYPKNLMEPYFQPNRSFKIEVETFCKHFTQKRKS</sequence>
<dbReference type="Proteomes" id="UP001162156">
    <property type="component" value="Unassembled WGS sequence"/>
</dbReference>
<evidence type="ECO:0000256" key="2">
    <source>
        <dbReference type="ARBA" id="ARBA00022679"/>
    </source>
</evidence>
<keyword evidence="1" id="KW-0489">Methyltransferase</keyword>
<keyword evidence="2" id="KW-0808">Transferase</keyword>
<dbReference type="AlphaFoldDB" id="A0AAV8ZVU2"/>
<dbReference type="EMBL" id="JANEYF010000365">
    <property type="protein sequence ID" value="KAJ8970387.1"/>
    <property type="molecule type" value="Genomic_DNA"/>
</dbReference>
<reference evidence="4" key="1">
    <citation type="journal article" date="2023" name="Insect Mol. Biol.">
        <title>Genome sequencing provides insights into the evolution of gene families encoding plant cell wall-degrading enzymes in longhorned beetles.</title>
        <authorList>
            <person name="Shin N.R."/>
            <person name="Okamura Y."/>
            <person name="Kirsch R."/>
            <person name="Pauchet Y."/>
        </authorList>
    </citation>
    <scope>NUCLEOTIDE SEQUENCE</scope>
    <source>
        <tissue evidence="4">Midgut</tissue>
    </source>
</reference>
<evidence type="ECO:0000256" key="1">
    <source>
        <dbReference type="ARBA" id="ARBA00022603"/>
    </source>
</evidence>